<comment type="caution">
    <text evidence="12">The sequence shown here is derived from an EMBL/GenBank/DDBJ whole genome shotgun (WGS) entry which is preliminary data.</text>
</comment>
<comment type="subcellular location">
    <subcellularLocation>
        <location evidence="1">Mitochondrion</location>
    </subcellularLocation>
</comment>
<name>A0A9Q0MAL8_BLOTA</name>
<dbReference type="InterPro" id="IPR037387">
    <property type="entry name" value="PTCD3"/>
</dbReference>
<dbReference type="InterPro" id="IPR011990">
    <property type="entry name" value="TPR-like_helical_dom_sf"/>
</dbReference>
<keyword evidence="5" id="KW-0810">Translation regulation</keyword>
<gene>
    <name evidence="12" type="ORF">RDWZM_000634</name>
</gene>
<dbReference type="Proteomes" id="UP001142055">
    <property type="component" value="Chromosome 1"/>
</dbReference>
<organism evidence="12 13">
    <name type="scientific">Blomia tropicalis</name>
    <name type="common">Mite</name>
    <dbReference type="NCBI Taxonomy" id="40697"/>
    <lineage>
        <taxon>Eukaryota</taxon>
        <taxon>Metazoa</taxon>
        <taxon>Ecdysozoa</taxon>
        <taxon>Arthropoda</taxon>
        <taxon>Chelicerata</taxon>
        <taxon>Arachnida</taxon>
        <taxon>Acari</taxon>
        <taxon>Acariformes</taxon>
        <taxon>Sarcoptiformes</taxon>
        <taxon>Astigmata</taxon>
        <taxon>Glycyphagoidea</taxon>
        <taxon>Echimyopodidae</taxon>
        <taxon>Blomia</taxon>
    </lineage>
</organism>
<evidence type="ECO:0000256" key="5">
    <source>
        <dbReference type="ARBA" id="ARBA00022845"/>
    </source>
</evidence>
<dbReference type="InterPro" id="IPR055063">
    <property type="entry name" value="Rib_mS39_PPR"/>
</dbReference>
<evidence type="ECO:0000256" key="11">
    <source>
        <dbReference type="ARBA" id="ARBA00035134"/>
    </source>
</evidence>
<dbReference type="GO" id="GO:0019843">
    <property type="term" value="F:rRNA binding"/>
    <property type="evidence" value="ECO:0007669"/>
    <property type="project" value="UniProtKB-KW"/>
</dbReference>
<dbReference type="PANTHER" id="PTHR16276:SF1">
    <property type="entry name" value="SMALL RIBOSOMAL SUBUNIT PROTEIN MS39"/>
    <property type="match status" value="1"/>
</dbReference>
<accession>A0A9Q0MAL8</accession>
<dbReference type="GO" id="GO:0032543">
    <property type="term" value="P:mitochondrial translation"/>
    <property type="evidence" value="ECO:0007669"/>
    <property type="project" value="InterPro"/>
</dbReference>
<evidence type="ECO:0000256" key="9">
    <source>
        <dbReference type="ARBA" id="ARBA00023128"/>
    </source>
</evidence>
<dbReference type="PANTHER" id="PTHR16276">
    <property type="entry name" value="PENTATRICOPEPTIDE REPEAT DOMAIN-CONTAINING PROTEIN 3"/>
    <property type="match status" value="1"/>
</dbReference>
<comment type="similarity">
    <text evidence="2">Belongs to the mitochondrion-specific ribosomal protein mS39 family.</text>
</comment>
<dbReference type="EMBL" id="JAPWDV010000001">
    <property type="protein sequence ID" value="KAJ6222089.1"/>
    <property type="molecule type" value="Genomic_DNA"/>
</dbReference>
<evidence type="ECO:0000256" key="1">
    <source>
        <dbReference type="ARBA" id="ARBA00004173"/>
    </source>
</evidence>
<keyword evidence="4" id="KW-0677">Repeat</keyword>
<dbReference type="InterPro" id="IPR002885">
    <property type="entry name" value="PPR_rpt"/>
</dbReference>
<keyword evidence="3" id="KW-0699">rRNA-binding</keyword>
<evidence type="ECO:0000256" key="3">
    <source>
        <dbReference type="ARBA" id="ARBA00022730"/>
    </source>
</evidence>
<dbReference type="Gene3D" id="1.25.40.10">
    <property type="entry name" value="Tetratricopeptide repeat domain"/>
    <property type="match status" value="1"/>
</dbReference>
<keyword evidence="7" id="KW-0809">Transit peptide</keyword>
<sequence>MQRFNRRLYYQNYSLVKFGCKYFSTETSSVPKSSSKNDIVIPKAIKRGPTDILEALASTINTDYSGPHYRYIDDPYLTPISNLDKRTFSLSKEAGRKAAHYFFDKYPELFFRDISEPKIEAFTYKEVYDDSMEFNEFDLQKCITRSDISNAIICYNNLVKQETDVSEETLMDLLDLVSFYNSDDVSQRYVEEAWYKKRNVDMIDSNFWKNNGFAEQLFDRIPTKSSRTYCSIIQGMSKYFQTERSFAFYKQALDSGFKLNVSTFNSLIVSSYNLHSTNDERWKTVTELLQTMRDNQIRPNIGTLNSLLNQISRYKFWNQNHELAKKTFNEFAFKFDIIPSLATYYYLLNIFYKSRNSRSSLIYEVMEKISGKTFELQDSDDVHFFHTAMDVCYNLNDHHLAYKVHKLAEKNSKFIGKGNNQNNYYNRFLKLLCSCETIENFMIIYTKYVPHIHTPNFDLLEQILKTLKIYKALDYVPQMWNDIILCAYVGKIDLIQDLLVVMDEVSSEDQILPTFKNIVLDIFERVNLKIQHNQTRSFSQNKIQWTAKALSHCISILVKANDIDSAFKILETLDQLKYELLDQPESKALIEFCKSAILEENINYFRYCINYCKEIERDDVIADVMKETENLKLTNEKFANLLNKVA</sequence>
<dbReference type="Pfam" id="PF13812">
    <property type="entry name" value="PPR_3"/>
    <property type="match status" value="1"/>
</dbReference>
<dbReference type="OMA" id="FMHQEAQ"/>
<dbReference type="GO" id="GO:0043024">
    <property type="term" value="F:ribosomal small subunit binding"/>
    <property type="evidence" value="ECO:0007669"/>
    <property type="project" value="InterPro"/>
</dbReference>
<keyword evidence="10" id="KW-0687">Ribonucleoprotein</keyword>
<evidence type="ECO:0000313" key="12">
    <source>
        <dbReference type="EMBL" id="KAJ6222089.1"/>
    </source>
</evidence>
<dbReference type="GO" id="GO:0006417">
    <property type="term" value="P:regulation of translation"/>
    <property type="evidence" value="ECO:0007669"/>
    <property type="project" value="UniProtKB-KW"/>
</dbReference>
<evidence type="ECO:0000256" key="2">
    <source>
        <dbReference type="ARBA" id="ARBA00008551"/>
    </source>
</evidence>
<reference evidence="12" key="1">
    <citation type="submission" date="2022-12" db="EMBL/GenBank/DDBJ databases">
        <title>Genome assemblies of Blomia tropicalis.</title>
        <authorList>
            <person name="Cui Y."/>
        </authorList>
    </citation>
    <scope>NUCLEOTIDE SEQUENCE</scope>
    <source>
        <tissue evidence="12">Adult mites</tissue>
    </source>
</reference>
<keyword evidence="6" id="KW-0694">RNA-binding</keyword>
<protein>
    <recommendedName>
        <fullName evidence="11">Small ribosomal subunit protein mS39</fullName>
    </recommendedName>
</protein>
<dbReference type="GO" id="GO:0005840">
    <property type="term" value="C:ribosome"/>
    <property type="evidence" value="ECO:0007669"/>
    <property type="project" value="UniProtKB-KW"/>
</dbReference>
<dbReference type="GO" id="GO:0005739">
    <property type="term" value="C:mitochondrion"/>
    <property type="evidence" value="ECO:0007669"/>
    <property type="project" value="UniProtKB-SubCell"/>
</dbReference>
<proteinExistence type="inferred from homology"/>
<evidence type="ECO:0000256" key="7">
    <source>
        <dbReference type="ARBA" id="ARBA00022946"/>
    </source>
</evidence>
<dbReference type="Pfam" id="PF22330">
    <property type="entry name" value="Rib_mS39_PPR"/>
    <property type="match status" value="1"/>
</dbReference>
<dbReference type="AlphaFoldDB" id="A0A9Q0MAL8"/>
<evidence type="ECO:0000256" key="8">
    <source>
        <dbReference type="ARBA" id="ARBA00022980"/>
    </source>
</evidence>
<keyword evidence="13" id="KW-1185">Reference proteome</keyword>
<evidence type="ECO:0000256" key="10">
    <source>
        <dbReference type="ARBA" id="ARBA00023274"/>
    </source>
</evidence>
<evidence type="ECO:0000256" key="4">
    <source>
        <dbReference type="ARBA" id="ARBA00022737"/>
    </source>
</evidence>
<evidence type="ECO:0000256" key="6">
    <source>
        <dbReference type="ARBA" id="ARBA00022884"/>
    </source>
</evidence>
<keyword evidence="9" id="KW-0496">Mitochondrion</keyword>
<dbReference type="GO" id="GO:1990904">
    <property type="term" value="C:ribonucleoprotein complex"/>
    <property type="evidence" value="ECO:0007669"/>
    <property type="project" value="UniProtKB-KW"/>
</dbReference>
<evidence type="ECO:0000313" key="13">
    <source>
        <dbReference type="Proteomes" id="UP001142055"/>
    </source>
</evidence>
<keyword evidence="8" id="KW-0689">Ribosomal protein</keyword>